<sequence>MGREANYTSKKCVVRIVSWCYGCLRREALIENQSLSLGLQRYFEDSVVSYNQVTGKRVIWNEFNLGNSQCPSTT</sequence>
<dbReference type="AlphaFoldDB" id="A0A517LVL1"/>
<dbReference type="EMBL" id="CP036261">
    <property type="protein sequence ID" value="QDS86649.1"/>
    <property type="molecule type" value="Genomic_DNA"/>
</dbReference>
<organism evidence="1 2">
    <name type="scientific">Rosistilla ulvae</name>
    <dbReference type="NCBI Taxonomy" id="1930277"/>
    <lineage>
        <taxon>Bacteria</taxon>
        <taxon>Pseudomonadati</taxon>
        <taxon>Planctomycetota</taxon>
        <taxon>Planctomycetia</taxon>
        <taxon>Pirellulales</taxon>
        <taxon>Pirellulaceae</taxon>
        <taxon>Rosistilla</taxon>
    </lineage>
</organism>
<evidence type="ECO:0000313" key="2">
    <source>
        <dbReference type="Proteomes" id="UP000319557"/>
    </source>
</evidence>
<dbReference type="Proteomes" id="UP000319557">
    <property type="component" value="Chromosome"/>
</dbReference>
<name>A0A517LVL1_9BACT</name>
<protein>
    <submittedName>
        <fullName evidence="1">Uncharacterized protein</fullName>
    </submittedName>
</protein>
<reference evidence="1 2" key="1">
    <citation type="submission" date="2019-02" db="EMBL/GenBank/DDBJ databases">
        <title>Deep-cultivation of Planctomycetes and their phenomic and genomic characterization uncovers novel biology.</title>
        <authorList>
            <person name="Wiegand S."/>
            <person name="Jogler M."/>
            <person name="Boedeker C."/>
            <person name="Pinto D."/>
            <person name="Vollmers J."/>
            <person name="Rivas-Marin E."/>
            <person name="Kohn T."/>
            <person name="Peeters S.H."/>
            <person name="Heuer A."/>
            <person name="Rast P."/>
            <person name="Oberbeckmann S."/>
            <person name="Bunk B."/>
            <person name="Jeske O."/>
            <person name="Meyerdierks A."/>
            <person name="Storesund J.E."/>
            <person name="Kallscheuer N."/>
            <person name="Luecker S."/>
            <person name="Lage O.M."/>
            <person name="Pohl T."/>
            <person name="Merkel B.J."/>
            <person name="Hornburger P."/>
            <person name="Mueller R.-W."/>
            <person name="Bruemmer F."/>
            <person name="Labrenz M."/>
            <person name="Spormann A.M."/>
            <person name="Op den Camp H."/>
            <person name="Overmann J."/>
            <person name="Amann R."/>
            <person name="Jetten M.S.M."/>
            <person name="Mascher T."/>
            <person name="Medema M.H."/>
            <person name="Devos D.P."/>
            <person name="Kaster A.-K."/>
            <person name="Ovreas L."/>
            <person name="Rohde M."/>
            <person name="Galperin M.Y."/>
            <person name="Jogler C."/>
        </authorList>
    </citation>
    <scope>NUCLEOTIDE SEQUENCE [LARGE SCALE GENOMIC DNA]</scope>
    <source>
        <strain evidence="1 2">EC9</strain>
    </source>
</reference>
<dbReference type="KEGG" id="ruv:EC9_08220"/>
<evidence type="ECO:0000313" key="1">
    <source>
        <dbReference type="EMBL" id="QDS86649.1"/>
    </source>
</evidence>
<accession>A0A517LVL1</accession>
<keyword evidence="2" id="KW-1185">Reference proteome</keyword>
<proteinExistence type="predicted"/>
<gene>
    <name evidence="1" type="ORF">EC9_08220</name>
</gene>